<proteinExistence type="inferred from homology"/>
<dbReference type="GO" id="GO:0000271">
    <property type="term" value="P:polysaccharide biosynthetic process"/>
    <property type="evidence" value="ECO:0007669"/>
    <property type="project" value="InterPro"/>
</dbReference>
<evidence type="ECO:0000256" key="1">
    <source>
        <dbReference type="ARBA" id="ARBA00004141"/>
    </source>
</evidence>
<feature type="transmembrane region" description="Helical" evidence="6">
    <location>
        <begin position="69"/>
        <end position="90"/>
    </location>
</feature>
<dbReference type="RefSeq" id="WP_155455921.1">
    <property type="nucleotide sequence ID" value="NZ_WNKX01000018.1"/>
</dbReference>
<reference evidence="8 9" key="1">
    <citation type="submission" date="2019-11" db="EMBL/GenBank/DDBJ databases">
        <title>Type strains purchased from KCTC, JCM and DSMZ.</title>
        <authorList>
            <person name="Lu H."/>
        </authorList>
    </citation>
    <scope>NUCLEOTIDE SEQUENCE [LARGE SCALE GENOMIC DNA]</scope>
    <source>
        <strain evidence="8 9">JCM 31587</strain>
    </source>
</reference>
<evidence type="ECO:0000256" key="2">
    <source>
        <dbReference type="ARBA" id="ARBA00009399"/>
    </source>
</evidence>
<protein>
    <submittedName>
        <fullName evidence="8">GtrA family protein</fullName>
    </submittedName>
</protein>
<evidence type="ECO:0000256" key="5">
    <source>
        <dbReference type="ARBA" id="ARBA00023136"/>
    </source>
</evidence>
<comment type="subcellular location">
    <subcellularLocation>
        <location evidence="1">Membrane</location>
        <topology evidence="1">Multi-pass membrane protein</topology>
    </subcellularLocation>
</comment>
<gene>
    <name evidence="8" type="ORF">GM658_20470</name>
</gene>
<keyword evidence="3 6" id="KW-0812">Transmembrane</keyword>
<feature type="domain" description="GtrA/DPMS transmembrane" evidence="7">
    <location>
        <begin position="6"/>
        <end position="122"/>
    </location>
</feature>
<evidence type="ECO:0000256" key="6">
    <source>
        <dbReference type="SAM" id="Phobius"/>
    </source>
</evidence>
<comment type="similarity">
    <text evidence="2">Belongs to the GtrA family.</text>
</comment>
<dbReference type="OrthoDB" id="7926501at2"/>
<keyword evidence="5 6" id="KW-0472">Membrane</keyword>
<name>A0A6L6QMR3_9BURK</name>
<dbReference type="EMBL" id="WNKX01000018">
    <property type="protein sequence ID" value="MTW12986.1"/>
    <property type="molecule type" value="Genomic_DNA"/>
</dbReference>
<keyword evidence="4 6" id="KW-1133">Transmembrane helix</keyword>
<evidence type="ECO:0000259" key="7">
    <source>
        <dbReference type="Pfam" id="PF04138"/>
    </source>
</evidence>
<accession>A0A6L6QMR3</accession>
<evidence type="ECO:0000313" key="9">
    <source>
        <dbReference type="Proteomes" id="UP000472320"/>
    </source>
</evidence>
<evidence type="ECO:0000313" key="8">
    <source>
        <dbReference type="EMBL" id="MTW12986.1"/>
    </source>
</evidence>
<organism evidence="8 9">
    <name type="scientific">Massilia eburnea</name>
    <dbReference type="NCBI Taxonomy" id="1776165"/>
    <lineage>
        <taxon>Bacteria</taxon>
        <taxon>Pseudomonadati</taxon>
        <taxon>Pseudomonadota</taxon>
        <taxon>Betaproteobacteria</taxon>
        <taxon>Burkholderiales</taxon>
        <taxon>Oxalobacteraceae</taxon>
        <taxon>Telluria group</taxon>
        <taxon>Massilia</taxon>
    </lineage>
</organism>
<dbReference type="PANTHER" id="PTHR38459:SF1">
    <property type="entry name" value="PROPHAGE BACTOPRENOL-LINKED GLUCOSE TRANSLOCASE HOMOLOG"/>
    <property type="match status" value="1"/>
</dbReference>
<dbReference type="GO" id="GO:0005886">
    <property type="term" value="C:plasma membrane"/>
    <property type="evidence" value="ECO:0007669"/>
    <property type="project" value="TreeGrafter"/>
</dbReference>
<keyword evidence="9" id="KW-1185">Reference proteome</keyword>
<comment type="caution">
    <text evidence="8">The sequence shown here is derived from an EMBL/GenBank/DDBJ whole genome shotgun (WGS) entry which is preliminary data.</text>
</comment>
<feature type="transmembrane region" description="Helical" evidence="6">
    <location>
        <begin position="7"/>
        <end position="25"/>
    </location>
</feature>
<dbReference type="InterPro" id="IPR051401">
    <property type="entry name" value="GtrA_CellWall_Glycosyl"/>
</dbReference>
<dbReference type="Pfam" id="PF04138">
    <property type="entry name" value="GtrA_DPMS_TM"/>
    <property type="match status" value="1"/>
</dbReference>
<dbReference type="PANTHER" id="PTHR38459">
    <property type="entry name" value="PROPHAGE BACTOPRENOL-LINKED GLUCOSE TRANSLOCASE HOMOLOG"/>
    <property type="match status" value="1"/>
</dbReference>
<evidence type="ECO:0000256" key="4">
    <source>
        <dbReference type="ARBA" id="ARBA00022989"/>
    </source>
</evidence>
<feature type="transmembrane region" description="Helical" evidence="6">
    <location>
        <begin position="31"/>
        <end position="48"/>
    </location>
</feature>
<dbReference type="InterPro" id="IPR007267">
    <property type="entry name" value="GtrA_DPMS_TM"/>
</dbReference>
<sequence length="125" mass="13908">MRQFVRFGISGLVGLAADMGVLYLAMALGSGYYFGRLLSFLSAVWVTWRLNRRFTFQATPSAWREWWRYLTVTMGGGVINLGAYMGLLQVLPETDWAPAIGVAAGSLAGMAFNFISAKYFVFRKS</sequence>
<dbReference type="AlphaFoldDB" id="A0A6L6QMR3"/>
<evidence type="ECO:0000256" key="3">
    <source>
        <dbReference type="ARBA" id="ARBA00022692"/>
    </source>
</evidence>
<feature type="transmembrane region" description="Helical" evidence="6">
    <location>
        <begin position="96"/>
        <end position="115"/>
    </location>
</feature>
<dbReference type="Proteomes" id="UP000472320">
    <property type="component" value="Unassembled WGS sequence"/>
</dbReference>